<dbReference type="EMBL" id="BSXU01001500">
    <property type="protein sequence ID" value="GMG28173.1"/>
    <property type="molecule type" value="Genomic_DNA"/>
</dbReference>
<reference evidence="1" key="1">
    <citation type="submission" date="2023-04" db="EMBL/GenBank/DDBJ databases">
        <title>Ambrosiozyma monospora NBRC 1965.</title>
        <authorList>
            <person name="Ichikawa N."/>
            <person name="Sato H."/>
            <person name="Tonouchi N."/>
        </authorList>
    </citation>
    <scope>NUCLEOTIDE SEQUENCE</scope>
    <source>
        <strain evidence="1">NBRC 1965</strain>
    </source>
</reference>
<dbReference type="AlphaFoldDB" id="A0A9W6YWQ0"/>
<protein>
    <submittedName>
        <fullName evidence="1">Unnamed protein product</fullName>
    </submittedName>
</protein>
<proteinExistence type="predicted"/>
<organism evidence="1 2">
    <name type="scientific">Ambrosiozyma monospora</name>
    <name type="common">Yeast</name>
    <name type="synonym">Endomycopsis monosporus</name>
    <dbReference type="NCBI Taxonomy" id="43982"/>
    <lineage>
        <taxon>Eukaryota</taxon>
        <taxon>Fungi</taxon>
        <taxon>Dikarya</taxon>
        <taxon>Ascomycota</taxon>
        <taxon>Saccharomycotina</taxon>
        <taxon>Pichiomycetes</taxon>
        <taxon>Pichiales</taxon>
        <taxon>Pichiaceae</taxon>
        <taxon>Ambrosiozyma</taxon>
    </lineage>
</organism>
<gene>
    <name evidence="1" type="ORF">Amon01_000354500</name>
</gene>
<evidence type="ECO:0000313" key="2">
    <source>
        <dbReference type="Proteomes" id="UP001165063"/>
    </source>
</evidence>
<name>A0A9W6YWQ0_AMBMO</name>
<sequence>MASISSSSNSSISLEIESIATDPEITNALLKTPKYREVITNRLDDTLKNFNTLTCFLSFKIKEVHKQAELIEKDTAQFEEIMNEADSDGSIVNNFDSLIQADKRQLIAIQQLLADYLGIKKALEASGSSYKQKRNMLVDRMDSEEGKLIECENLFNSIDQSHKKVCAERIREGGGARTQKTKQLELRITYLHNEKKKSLEQKNECLGNLVKIERPAIFKKFIELYVEMNEVLNLQLSSFYKSREQRFVYTALTLFSNASTRSTSLNSVIDTPDPISEISSHLRNFI</sequence>
<dbReference type="Proteomes" id="UP001165063">
    <property type="component" value="Unassembled WGS sequence"/>
</dbReference>
<evidence type="ECO:0000313" key="1">
    <source>
        <dbReference type="EMBL" id="GMG28173.1"/>
    </source>
</evidence>
<accession>A0A9W6YWQ0</accession>
<keyword evidence="2" id="KW-1185">Reference proteome</keyword>
<comment type="caution">
    <text evidence="1">The sequence shown here is derived from an EMBL/GenBank/DDBJ whole genome shotgun (WGS) entry which is preliminary data.</text>
</comment>